<dbReference type="HOGENOM" id="CLU_3365123_0_0_11"/>
<name>F8AYS6_9ACTN</name>
<organism evidence="1 2">
    <name type="scientific">Candidatus Protofrankia datiscae</name>
    <dbReference type="NCBI Taxonomy" id="2716812"/>
    <lineage>
        <taxon>Bacteria</taxon>
        <taxon>Bacillati</taxon>
        <taxon>Actinomycetota</taxon>
        <taxon>Actinomycetes</taxon>
        <taxon>Frankiales</taxon>
        <taxon>Frankiaceae</taxon>
        <taxon>Protofrankia</taxon>
    </lineage>
</organism>
<proteinExistence type="predicted"/>
<evidence type="ECO:0000313" key="1">
    <source>
        <dbReference type="EMBL" id="AEH08583.1"/>
    </source>
</evidence>
<dbReference type="Proteomes" id="UP000001549">
    <property type="component" value="Chromosome"/>
</dbReference>
<gene>
    <name evidence="1" type="ordered locus">FsymDg_1081</name>
</gene>
<dbReference type="KEGG" id="fsy:FsymDg_1081"/>
<dbReference type="STRING" id="656024.FsymDg_1081"/>
<sequence length="35" mass="3647">MSDRGVRMGARMRPDAMAVAGAKNMIVLLAASPDS</sequence>
<keyword evidence="2" id="KW-1185">Reference proteome</keyword>
<protein>
    <submittedName>
        <fullName evidence="1">Uncharacterized protein</fullName>
    </submittedName>
</protein>
<dbReference type="EMBL" id="CP002801">
    <property type="protein sequence ID" value="AEH08583.1"/>
    <property type="molecule type" value="Genomic_DNA"/>
</dbReference>
<reference evidence="1 2" key="1">
    <citation type="submission" date="2011-05" db="EMBL/GenBank/DDBJ databases">
        <title>Complete sequence of chromosome of Frankia symbiont of Datisca glomerata.</title>
        <authorList>
            <consortium name="US DOE Joint Genome Institute"/>
            <person name="Lucas S."/>
            <person name="Han J."/>
            <person name="Lapidus A."/>
            <person name="Cheng J.-F."/>
            <person name="Goodwin L."/>
            <person name="Pitluck S."/>
            <person name="Peters L."/>
            <person name="Mikhailova N."/>
            <person name="Chertkov O."/>
            <person name="Teshima H."/>
            <person name="Han C."/>
            <person name="Tapia R."/>
            <person name="Land M."/>
            <person name="Hauser L."/>
            <person name="Kyrpides N."/>
            <person name="Ivanova N."/>
            <person name="Pagani I."/>
            <person name="Berry A."/>
            <person name="Pawlowski K."/>
            <person name="Persson T."/>
            <person name="Vanden Heuvel B."/>
            <person name="Benson D."/>
            <person name="Woyke T."/>
        </authorList>
    </citation>
    <scope>NUCLEOTIDE SEQUENCE [LARGE SCALE GENOMIC DNA]</scope>
    <source>
        <strain evidence="2">4085684</strain>
    </source>
</reference>
<dbReference type="AlphaFoldDB" id="F8AYS6"/>
<evidence type="ECO:0000313" key="2">
    <source>
        <dbReference type="Proteomes" id="UP000001549"/>
    </source>
</evidence>
<accession>F8AYS6</accession>